<keyword evidence="5" id="KW-1185">Reference proteome</keyword>
<name>A0ABM9HK50_9PROT</name>
<sequence length="378" mass="42332">MVILKSFTRSASLALALSLLPPSLAYSKQKLDQPALLSSDALKEVATINKYLPDYIVVDDNKRMIAQFPRFTDEQGISMAVVKSDNTLVPYPNQQWNTINTQDPSNNFIGLAGMTLTPDGNLWVLDSGISKIGETTNKKAAKIVKIDTKTDQVVKTYPIPENVILDKSALNGIAVYQNHIYLADRGTPAIIIYDLNTGKARRLLENSPSLYSRQAVIVNNKMIKPNSDKTSQFNVNQIAVSPDGRRLYYQAVSGPLYRIDTMYLKDATYSPAELNEAMMIWFKTPSSGGIVCGPDGTIYIDDIATNSIYRFTTGRILNKLITDERLKWPAHPYVDKNNQLYIPTIQLDQTQILNKQDHSTIEWPLKIYSLTPPPLQNK</sequence>
<dbReference type="PANTHER" id="PTHR10009:SF18">
    <property type="entry name" value="PROTEIN YELLOW-LIKE PROTEIN"/>
    <property type="match status" value="1"/>
</dbReference>
<dbReference type="RefSeq" id="WP_282023226.1">
    <property type="nucleotide sequence ID" value="NZ_CAMXCH010000001.1"/>
</dbReference>
<dbReference type="EMBL" id="CAMXCH010000001">
    <property type="protein sequence ID" value="CAI3928528.1"/>
    <property type="molecule type" value="Genomic_DNA"/>
</dbReference>
<comment type="caution">
    <text evidence="4">The sequence shown here is derived from an EMBL/GenBank/DDBJ whole genome shotgun (WGS) entry which is preliminary data.</text>
</comment>
<keyword evidence="3" id="KW-0732">Signal</keyword>
<dbReference type="Gene3D" id="2.120.10.30">
    <property type="entry name" value="TolB, C-terminal domain"/>
    <property type="match status" value="1"/>
</dbReference>
<dbReference type="SUPFAM" id="SSF101898">
    <property type="entry name" value="NHL repeat"/>
    <property type="match status" value="1"/>
</dbReference>
<evidence type="ECO:0000256" key="2">
    <source>
        <dbReference type="ARBA" id="ARBA00022525"/>
    </source>
</evidence>
<dbReference type="PANTHER" id="PTHR10009">
    <property type="entry name" value="PROTEIN YELLOW-RELATED"/>
    <property type="match status" value="1"/>
</dbReference>
<reference evidence="4" key="1">
    <citation type="submission" date="2022-10" db="EMBL/GenBank/DDBJ databases">
        <authorList>
            <person name="Botero Cardona J."/>
        </authorList>
    </citation>
    <scope>NUCLEOTIDE SEQUENCE</scope>
    <source>
        <strain evidence="4">R-83534</strain>
    </source>
</reference>
<organism evidence="4 5">
    <name type="scientific">Commensalibacter papalotli</name>
    <name type="common">ex Botero et al. 2024</name>
    <dbReference type="NCBI Taxonomy" id="2972766"/>
    <lineage>
        <taxon>Bacteria</taxon>
        <taxon>Pseudomonadati</taxon>
        <taxon>Pseudomonadota</taxon>
        <taxon>Alphaproteobacteria</taxon>
        <taxon>Acetobacterales</taxon>
        <taxon>Acetobacteraceae</taxon>
    </lineage>
</organism>
<accession>A0ABM9HK50</accession>
<dbReference type="Proteomes" id="UP001154272">
    <property type="component" value="Unassembled WGS sequence"/>
</dbReference>
<comment type="subcellular location">
    <subcellularLocation>
        <location evidence="1">Secreted</location>
    </subcellularLocation>
</comment>
<protein>
    <submittedName>
        <fullName evidence="4">Sugar lactone lactonase YvrE (YvrE) (PDB:1E1A)</fullName>
    </submittedName>
</protein>
<dbReference type="Pfam" id="PF03022">
    <property type="entry name" value="MRJP"/>
    <property type="match status" value="1"/>
</dbReference>
<evidence type="ECO:0000256" key="3">
    <source>
        <dbReference type="SAM" id="SignalP"/>
    </source>
</evidence>
<evidence type="ECO:0000256" key="1">
    <source>
        <dbReference type="ARBA" id="ARBA00004613"/>
    </source>
</evidence>
<feature type="signal peptide" evidence="3">
    <location>
        <begin position="1"/>
        <end position="25"/>
    </location>
</feature>
<dbReference type="InterPro" id="IPR017996">
    <property type="entry name" value="MRJP/yellow-related"/>
</dbReference>
<gene>
    <name evidence="4" type="ORF">R83534S58_LOCUS383</name>
</gene>
<feature type="chain" id="PRO_5045352389" evidence="3">
    <location>
        <begin position="26"/>
        <end position="378"/>
    </location>
</feature>
<evidence type="ECO:0000313" key="5">
    <source>
        <dbReference type="Proteomes" id="UP001154272"/>
    </source>
</evidence>
<dbReference type="InterPro" id="IPR011042">
    <property type="entry name" value="6-blade_b-propeller_TolB-like"/>
</dbReference>
<keyword evidence="2" id="KW-0964">Secreted</keyword>
<proteinExistence type="predicted"/>
<evidence type="ECO:0000313" key="4">
    <source>
        <dbReference type="EMBL" id="CAI3928528.1"/>
    </source>
</evidence>